<dbReference type="NCBIfam" id="TIGR00472">
    <property type="entry name" value="pheT_bact"/>
    <property type="match status" value="1"/>
</dbReference>
<keyword evidence="9 15" id="KW-0067">ATP-binding</keyword>
<dbReference type="SUPFAM" id="SSF50249">
    <property type="entry name" value="Nucleic acid-binding proteins"/>
    <property type="match status" value="1"/>
</dbReference>
<comment type="cofactor">
    <cofactor evidence="15">
        <name>Mg(2+)</name>
        <dbReference type="ChEBI" id="CHEBI:18420"/>
    </cofactor>
    <text evidence="15">Binds 2 magnesium ions per tetramer.</text>
</comment>
<name>A0ABU5S0Q1_9BACT</name>
<evidence type="ECO:0000256" key="12">
    <source>
        <dbReference type="ARBA" id="ARBA00022917"/>
    </source>
</evidence>
<dbReference type="InterPro" id="IPR005147">
    <property type="entry name" value="tRNA_synthase_B5-dom"/>
</dbReference>
<dbReference type="Proteomes" id="UP001303899">
    <property type="component" value="Unassembled WGS sequence"/>
</dbReference>
<sequence>MNFSITKSYIAFRMKISLNWLKQFVEITESAQELDQLLTGTGLEVESIERHEAILGGLQGFVVGEVLTCERFMVKEKQLSLTTVDVGGETPSQIVCGATNVEAGQKVIVATVGTTLYDHAKGVEIFKITSKKTYGHLSEGMICAEDEIGLGTSHAGIMVLDTDLPNGTPAAQYFNLEADLLIEIGLTPNRADAASHWGVARDIKAKTGRAITLPSVEAFKVDNNNFPIELIVEDATACPRFCGVTLDGVTVKESPEWLRKYLETIGLRSINNIVDITNYICHGLGQPMHAYDWIAISGQKVIVKTLPAGTKFTTLDEVERTLGETDLMVCNGDEPMGIAGIFGGTKSGIKPETTRVYLEVAYFDPASVRKTAQRHGLKTDASFRFERGTDPNAKLYALKYAALLIQELAGGVIASEVSDFYPNPIADFSIPVLYKNVNRLIGKTLDKALVKSILESLDIAIQNEDENGFTAIVPPYRVDVTREADVIEEVLRIYGFENVELSENLGTEFLSGFPQKDREQLQLKISQVLAANGFNEIITNSLTKPAYSALIKADLPNDDVEILNKLSEDLGVMRQSMVFSGLEVLAHNINRRQKDLKMFDFGKTYHKINDKYVEKRHLALYVTGNTENETWQLKSQKVAFHTLASAVNKVLGSLGFKNLDTKPLEGTATFEYGLSYVLNKKEVAKVGLVKPNVAKKAEVKQHVFFADFDWDYLFKQYNDKAVFVELPKFPEVRRDLSLVIDKTVTFDQIQKLARNYEKNLLRQINVFDVYQGENLGADKKSYSVSFILQDYEQTLTDKVIDKTMEKLMAAFEKEIGAVIRK</sequence>
<organism evidence="20 21">
    <name type="scientific">Arcicella gelida</name>
    <dbReference type="NCBI Taxonomy" id="2984195"/>
    <lineage>
        <taxon>Bacteria</taxon>
        <taxon>Pseudomonadati</taxon>
        <taxon>Bacteroidota</taxon>
        <taxon>Cytophagia</taxon>
        <taxon>Cytophagales</taxon>
        <taxon>Flectobacillaceae</taxon>
        <taxon>Arcicella</taxon>
    </lineage>
</organism>
<dbReference type="SMART" id="SM00896">
    <property type="entry name" value="FDX-ACB"/>
    <property type="match status" value="1"/>
</dbReference>
<keyword evidence="6 15" id="KW-0436">Ligase</keyword>
<comment type="subunit">
    <text evidence="3 15">Tetramer of two alpha and two beta subunits.</text>
</comment>
<comment type="subcellular location">
    <subcellularLocation>
        <location evidence="1 15">Cytoplasm</location>
    </subcellularLocation>
</comment>
<dbReference type="PROSITE" id="PS51447">
    <property type="entry name" value="FDX_ACB"/>
    <property type="match status" value="1"/>
</dbReference>
<dbReference type="SUPFAM" id="SSF46955">
    <property type="entry name" value="Putative DNA-binding domain"/>
    <property type="match status" value="1"/>
</dbReference>
<evidence type="ECO:0000313" key="21">
    <source>
        <dbReference type="Proteomes" id="UP001303899"/>
    </source>
</evidence>
<keyword evidence="13 15" id="KW-0030">Aminoacyl-tRNA synthetase</keyword>
<protein>
    <recommendedName>
        <fullName evidence="15">Phenylalanine--tRNA ligase beta subunit</fullName>
        <ecNumber evidence="15">6.1.1.20</ecNumber>
    </recommendedName>
    <alternativeName>
        <fullName evidence="15">Phenylalanyl-tRNA synthetase beta subunit</fullName>
        <shortName evidence="15">PheRS</shortName>
    </alternativeName>
</protein>
<dbReference type="PROSITE" id="PS51483">
    <property type="entry name" value="B5"/>
    <property type="match status" value="1"/>
</dbReference>
<evidence type="ECO:0000256" key="9">
    <source>
        <dbReference type="ARBA" id="ARBA00022840"/>
    </source>
</evidence>
<reference evidence="20 21" key="1">
    <citation type="submission" date="2023-12" db="EMBL/GenBank/DDBJ databases">
        <title>Novel species of the genus Arcicella isolated from rivers.</title>
        <authorList>
            <person name="Lu H."/>
        </authorList>
    </citation>
    <scope>NUCLEOTIDE SEQUENCE [LARGE SCALE GENOMIC DNA]</scope>
    <source>
        <strain evidence="20 21">DC2W</strain>
    </source>
</reference>
<comment type="catalytic activity">
    <reaction evidence="14 15">
        <text>tRNA(Phe) + L-phenylalanine + ATP = L-phenylalanyl-tRNA(Phe) + AMP + diphosphate + H(+)</text>
        <dbReference type="Rhea" id="RHEA:19413"/>
        <dbReference type="Rhea" id="RHEA-COMP:9668"/>
        <dbReference type="Rhea" id="RHEA-COMP:9699"/>
        <dbReference type="ChEBI" id="CHEBI:15378"/>
        <dbReference type="ChEBI" id="CHEBI:30616"/>
        <dbReference type="ChEBI" id="CHEBI:33019"/>
        <dbReference type="ChEBI" id="CHEBI:58095"/>
        <dbReference type="ChEBI" id="CHEBI:78442"/>
        <dbReference type="ChEBI" id="CHEBI:78531"/>
        <dbReference type="ChEBI" id="CHEBI:456215"/>
        <dbReference type="EC" id="6.1.1.20"/>
    </reaction>
</comment>
<dbReference type="InterPro" id="IPR041616">
    <property type="entry name" value="PheRS_beta_core"/>
</dbReference>
<evidence type="ECO:0000259" key="18">
    <source>
        <dbReference type="PROSITE" id="PS51447"/>
    </source>
</evidence>
<dbReference type="SMART" id="SM00873">
    <property type="entry name" value="B3_4"/>
    <property type="match status" value="1"/>
</dbReference>
<comment type="caution">
    <text evidence="20">The sequence shown here is derived from an EMBL/GenBank/DDBJ whole genome shotgun (WGS) entry which is preliminary data.</text>
</comment>
<gene>
    <name evidence="15 20" type="primary">pheT</name>
    <name evidence="20" type="ORF">VB776_03490</name>
</gene>
<dbReference type="InterPro" id="IPR045060">
    <property type="entry name" value="Phe-tRNA-ligase_IIc_bsu"/>
</dbReference>
<dbReference type="InterPro" id="IPR012340">
    <property type="entry name" value="NA-bd_OB-fold"/>
</dbReference>
<feature type="binding site" evidence="15">
    <location>
        <position position="488"/>
    </location>
    <ligand>
        <name>Mg(2+)</name>
        <dbReference type="ChEBI" id="CHEBI:18420"/>
        <note>shared with alpha subunit</note>
    </ligand>
</feature>
<evidence type="ECO:0000256" key="5">
    <source>
        <dbReference type="ARBA" id="ARBA00022555"/>
    </source>
</evidence>
<dbReference type="SUPFAM" id="SSF55681">
    <property type="entry name" value="Class II aaRS and biotin synthetases"/>
    <property type="match status" value="1"/>
</dbReference>
<feature type="domain" description="TRNA-binding" evidence="17">
    <location>
        <begin position="55"/>
        <end position="171"/>
    </location>
</feature>
<dbReference type="Pfam" id="PF17759">
    <property type="entry name" value="tRNA_synthFbeta"/>
    <property type="match status" value="1"/>
</dbReference>
<dbReference type="Pfam" id="PF03484">
    <property type="entry name" value="B5"/>
    <property type="match status" value="1"/>
</dbReference>
<dbReference type="PROSITE" id="PS50886">
    <property type="entry name" value="TRBD"/>
    <property type="match status" value="1"/>
</dbReference>
<dbReference type="SUPFAM" id="SSF56037">
    <property type="entry name" value="PheT/TilS domain"/>
    <property type="match status" value="1"/>
</dbReference>
<dbReference type="Gene3D" id="2.40.50.140">
    <property type="entry name" value="Nucleic acid-binding proteins"/>
    <property type="match status" value="1"/>
</dbReference>
<feature type="binding site" evidence="15">
    <location>
        <position position="479"/>
    </location>
    <ligand>
        <name>Mg(2+)</name>
        <dbReference type="ChEBI" id="CHEBI:18420"/>
        <note>shared with alpha subunit</note>
    </ligand>
</feature>
<evidence type="ECO:0000256" key="6">
    <source>
        <dbReference type="ARBA" id="ARBA00022598"/>
    </source>
</evidence>
<evidence type="ECO:0000256" key="16">
    <source>
        <dbReference type="PROSITE-ProRule" id="PRU00209"/>
    </source>
</evidence>
<dbReference type="InterPro" id="IPR036690">
    <property type="entry name" value="Fdx_antiC-bd_sf"/>
</dbReference>
<evidence type="ECO:0000256" key="8">
    <source>
        <dbReference type="ARBA" id="ARBA00022741"/>
    </source>
</evidence>
<dbReference type="Gene3D" id="3.50.40.10">
    <property type="entry name" value="Phenylalanyl-trna Synthetase, Chain B, domain 3"/>
    <property type="match status" value="1"/>
</dbReference>
<feature type="domain" description="FDX-ACB" evidence="18">
    <location>
        <begin position="727"/>
        <end position="820"/>
    </location>
</feature>
<keyword evidence="5 16" id="KW-0820">tRNA-binding</keyword>
<accession>A0ABU5S0Q1</accession>
<dbReference type="CDD" id="cd00769">
    <property type="entry name" value="PheRS_beta_core"/>
    <property type="match status" value="1"/>
</dbReference>
<proteinExistence type="inferred from homology"/>
<keyword evidence="7 15" id="KW-0479">Metal-binding</keyword>
<dbReference type="Gene3D" id="3.30.930.10">
    <property type="entry name" value="Bira Bifunctional Protein, Domain 2"/>
    <property type="match status" value="1"/>
</dbReference>
<dbReference type="EMBL" id="JAYGIL010000003">
    <property type="protein sequence ID" value="MEA5401966.1"/>
    <property type="molecule type" value="Genomic_DNA"/>
</dbReference>
<dbReference type="InterPro" id="IPR005121">
    <property type="entry name" value="Fdx_antiC-bd"/>
</dbReference>
<evidence type="ECO:0000313" key="20">
    <source>
        <dbReference type="EMBL" id="MEA5401966.1"/>
    </source>
</evidence>
<dbReference type="HAMAP" id="MF_00283">
    <property type="entry name" value="Phe_tRNA_synth_beta1"/>
    <property type="match status" value="1"/>
</dbReference>
<evidence type="ECO:0000256" key="11">
    <source>
        <dbReference type="ARBA" id="ARBA00022884"/>
    </source>
</evidence>
<keyword evidence="8 15" id="KW-0547">Nucleotide-binding</keyword>
<feature type="binding site" evidence="15">
    <location>
        <position position="485"/>
    </location>
    <ligand>
        <name>Mg(2+)</name>
        <dbReference type="ChEBI" id="CHEBI:18420"/>
        <note>shared with alpha subunit</note>
    </ligand>
</feature>
<dbReference type="GO" id="GO:0004826">
    <property type="term" value="F:phenylalanine-tRNA ligase activity"/>
    <property type="evidence" value="ECO:0007669"/>
    <property type="project" value="UniProtKB-EC"/>
</dbReference>
<dbReference type="Gene3D" id="3.30.56.10">
    <property type="match status" value="2"/>
</dbReference>
<feature type="binding site" evidence="15">
    <location>
        <position position="489"/>
    </location>
    <ligand>
        <name>Mg(2+)</name>
        <dbReference type="ChEBI" id="CHEBI:18420"/>
        <note>shared with alpha subunit</note>
    </ligand>
</feature>
<comment type="similarity">
    <text evidence="2 15">Belongs to the phenylalanyl-tRNA synthetase beta subunit family. Type 1 subfamily.</text>
</comment>
<dbReference type="InterPro" id="IPR004532">
    <property type="entry name" value="Phe-tRNA-ligase_IIc_bsu_bact"/>
</dbReference>
<evidence type="ECO:0000256" key="13">
    <source>
        <dbReference type="ARBA" id="ARBA00023146"/>
    </source>
</evidence>
<dbReference type="SMART" id="SM00874">
    <property type="entry name" value="B5"/>
    <property type="match status" value="1"/>
</dbReference>
<evidence type="ECO:0000259" key="19">
    <source>
        <dbReference type="PROSITE" id="PS51483"/>
    </source>
</evidence>
<feature type="domain" description="B5" evidence="19">
    <location>
        <begin position="425"/>
        <end position="501"/>
    </location>
</feature>
<evidence type="ECO:0000256" key="1">
    <source>
        <dbReference type="ARBA" id="ARBA00004496"/>
    </source>
</evidence>
<keyword evidence="4 15" id="KW-0963">Cytoplasm</keyword>
<dbReference type="SUPFAM" id="SSF54991">
    <property type="entry name" value="Anticodon-binding domain of PheRS"/>
    <property type="match status" value="1"/>
</dbReference>
<evidence type="ECO:0000256" key="10">
    <source>
        <dbReference type="ARBA" id="ARBA00022842"/>
    </source>
</evidence>
<dbReference type="InterPro" id="IPR009061">
    <property type="entry name" value="DNA-bd_dom_put_sf"/>
</dbReference>
<keyword evidence="21" id="KW-1185">Reference proteome</keyword>
<dbReference type="EC" id="6.1.1.20" evidence="15"/>
<dbReference type="Pfam" id="PF03147">
    <property type="entry name" value="FDX-ACB"/>
    <property type="match status" value="1"/>
</dbReference>
<dbReference type="PANTHER" id="PTHR10947">
    <property type="entry name" value="PHENYLALANYL-TRNA SYNTHETASE BETA CHAIN AND LEUCINE-RICH REPEAT-CONTAINING PROTEIN 47"/>
    <property type="match status" value="1"/>
</dbReference>
<evidence type="ECO:0000256" key="7">
    <source>
        <dbReference type="ARBA" id="ARBA00022723"/>
    </source>
</evidence>
<dbReference type="InterPro" id="IPR033714">
    <property type="entry name" value="tRNA_bind_bactPheRS"/>
</dbReference>
<dbReference type="Pfam" id="PF03483">
    <property type="entry name" value="B3_4"/>
    <property type="match status" value="1"/>
</dbReference>
<evidence type="ECO:0000256" key="14">
    <source>
        <dbReference type="ARBA" id="ARBA00049255"/>
    </source>
</evidence>
<keyword evidence="11 16" id="KW-0694">RNA-binding</keyword>
<keyword evidence="12 15" id="KW-0648">Protein biosynthesis</keyword>
<dbReference type="InterPro" id="IPR002547">
    <property type="entry name" value="tRNA-bd_dom"/>
</dbReference>
<keyword evidence="10 15" id="KW-0460">Magnesium</keyword>
<dbReference type="CDD" id="cd02796">
    <property type="entry name" value="tRNA_bind_bactPheRS"/>
    <property type="match status" value="1"/>
</dbReference>
<dbReference type="InterPro" id="IPR045864">
    <property type="entry name" value="aa-tRNA-synth_II/BPL/LPL"/>
</dbReference>
<evidence type="ECO:0000259" key="17">
    <source>
        <dbReference type="PROSITE" id="PS50886"/>
    </source>
</evidence>
<dbReference type="Pfam" id="PF01588">
    <property type="entry name" value="tRNA_bind"/>
    <property type="match status" value="1"/>
</dbReference>
<evidence type="ECO:0000256" key="4">
    <source>
        <dbReference type="ARBA" id="ARBA00022490"/>
    </source>
</evidence>
<dbReference type="InterPro" id="IPR020825">
    <property type="entry name" value="Phe-tRNA_synthase-like_B3/B4"/>
</dbReference>
<dbReference type="PANTHER" id="PTHR10947:SF0">
    <property type="entry name" value="PHENYLALANINE--TRNA LIGASE BETA SUBUNIT"/>
    <property type="match status" value="1"/>
</dbReference>
<evidence type="ECO:0000256" key="2">
    <source>
        <dbReference type="ARBA" id="ARBA00008653"/>
    </source>
</evidence>
<evidence type="ECO:0000256" key="15">
    <source>
        <dbReference type="HAMAP-Rule" id="MF_00283"/>
    </source>
</evidence>
<dbReference type="Gene3D" id="3.30.70.380">
    <property type="entry name" value="Ferrodoxin-fold anticodon-binding domain"/>
    <property type="match status" value="1"/>
</dbReference>
<evidence type="ECO:0000256" key="3">
    <source>
        <dbReference type="ARBA" id="ARBA00011209"/>
    </source>
</evidence>
<dbReference type="InterPro" id="IPR005146">
    <property type="entry name" value="B3/B4_tRNA-bd"/>
</dbReference>